<evidence type="ECO:0000313" key="3">
    <source>
        <dbReference type="Proteomes" id="UP000031967"/>
    </source>
</evidence>
<keyword evidence="3" id="KW-1185">Reference proteome</keyword>
<dbReference type="InterPro" id="IPR029044">
    <property type="entry name" value="Nucleotide-diphossugar_trans"/>
</dbReference>
<dbReference type="EMBL" id="JXAK01000047">
    <property type="protein sequence ID" value="KIL38955.1"/>
    <property type="molecule type" value="Genomic_DNA"/>
</dbReference>
<feature type="domain" description="MobA-like NTP transferase" evidence="1">
    <location>
        <begin position="9"/>
        <end position="171"/>
    </location>
</feature>
<gene>
    <name evidence="2" type="ORF">SD70_23175</name>
</gene>
<proteinExistence type="predicted"/>
<reference evidence="2 3" key="1">
    <citation type="submission" date="2014-12" db="EMBL/GenBank/DDBJ databases">
        <title>Draft genome sequence of Paenibacillus kamchatkensis strain B-2647.</title>
        <authorList>
            <person name="Karlyshev A.V."/>
            <person name="Kudryashova E.B."/>
        </authorList>
    </citation>
    <scope>NUCLEOTIDE SEQUENCE [LARGE SCALE GENOMIC DNA]</scope>
    <source>
        <strain evidence="2 3">VKM B-2647</strain>
    </source>
</reference>
<evidence type="ECO:0000313" key="2">
    <source>
        <dbReference type="EMBL" id="KIL38955.1"/>
    </source>
</evidence>
<dbReference type="Gene3D" id="3.90.550.10">
    <property type="entry name" value="Spore Coat Polysaccharide Biosynthesis Protein SpsA, Chain A"/>
    <property type="match status" value="1"/>
</dbReference>
<dbReference type="PANTHER" id="PTHR43777:SF1">
    <property type="entry name" value="MOLYBDENUM COFACTOR CYTIDYLYLTRANSFERASE"/>
    <property type="match status" value="1"/>
</dbReference>
<dbReference type="SUPFAM" id="SSF53448">
    <property type="entry name" value="Nucleotide-diphospho-sugar transferases"/>
    <property type="match status" value="1"/>
</dbReference>
<dbReference type="RefSeq" id="WP_041050125.1">
    <property type="nucleotide sequence ID" value="NZ_JXAK01000047.1"/>
</dbReference>
<dbReference type="Proteomes" id="UP000031967">
    <property type="component" value="Unassembled WGS sequence"/>
</dbReference>
<name>A0ABR5AD31_9BACL</name>
<protein>
    <recommendedName>
        <fullName evidence="1">MobA-like NTP transferase domain-containing protein</fullName>
    </recommendedName>
</protein>
<comment type="caution">
    <text evidence="2">The sequence shown here is derived from an EMBL/GenBank/DDBJ whole genome shotgun (WGS) entry which is preliminary data.</text>
</comment>
<dbReference type="InterPro" id="IPR025877">
    <property type="entry name" value="MobA-like_NTP_Trfase"/>
</dbReference>
<sequence>MNETIPVAAVVLAAGKSARMGDFKQLLPIRGTPMLAVTIRKLLPFPFERIVCVTGHRHEALQSAIQVDDRRFAWVHSPDYADGMSASLRTAAACCPSSAQAVMIFLADQPFIQASTISRFFDEFRQACDATALQNGSFNLPATGKKAIPSCFPGRCLAILRSWRATPGRKRL</sequence>
<dbReference type="CDD" id="cd04182">
    <property type="entry name" value="GT_2_like_f"/>
    <property type="match status" value="1"/>
</dbReference>
<accession>A0ABR5AD31</accession>
<organism evidence="2 3">
    <name type="scientific">Gordoniibacillus kamchatkensis</name>
    <dbReference type="NCBI Taxonomy" id="1590651"/>
    <lineage>
        <taxon>Bacteria</taxon>
        <taxon>Bacillati</taxon>
        <taxon>Bacillota</taxon>
        <taxon>Bacilli</taxon>
        <taxon>Bacillales</taxon>
        <taxon>Paenibacillaceae</taxon>
        <taxon>Gordoniibacillus</taxon>
    </lineage>
</organism>
<dbReference type="PANTHER" id="PTHR43777">
    <property type="entry name" value="MOLYBDENUM COFACTOR CYTIDYLYLTRANSFERASE"/>
    <property type="match status" value="1"/>
</dbReference>
<dbReference type="Pfam" id="PF12804">
    <property type="entry name" value="NTP_transf_3"/>
    <property type="match status" value="1"/>
</dbReference>
<evidence type="ECO:0000259" key="1">
    <source>
        <dbReference type="Pfam" id="PF12804"/>
    </source>
</evidence>